<dbReference type="EMBL" id="OZ075143">
    <property type="protein sequence ID" value="CAL5038708.1"/>
    <property type="molecule type" value="Genomic_DNA"/>
</dbReference>
<feature type="region of interest" description="Disordered" evidence="1">
    <location>
        <begin position="72"/>
        <end position="110"/>
    </location>
</feature>
<evidence type="ECO:0000256" key="1">
    <source>
        <dbReference type="SAM" id="MobiDB-lite"/>
    </source>
</evidence>
<feature type="chain" id="PRO_5044721810" evidence="2">
    <location>
        <begin position="16"/>
        <end position="160"/>
    </location>
</feature>
<gene>
    <name evidence="3" type="ORF">URODEC1_LOCUS85127</name>
    <name evidence="4" type="ORF">URODEC1_LOCUS87329</name>
</gene>
<protein>
    <submittedName>
        <fullName evidence="4">Uncharacterized protein</fullName>
    </submittedName>
</protein>
<dbReference type="EMBL" id="OZ075144">
    <property type="protein sequence ID" value="CAL5042663.1"/>
    <property type="molecule type" value="Genomic_DNA"/>
</dbReference>
<keyword evidence="5" id="KW-1185">Reference proteome</keyword>
<keyword evidence="2" id="KW-0732">Signal</keyword>
<dbReference type="Proteomes" id="UP001497457">
    <property type="component" value="Chromosome 34rd"/>
</dbReference>
<dbReference type="PANTHER" id="PTHR34938:SF1">
    <property type="entry name" value="PROTEIN FERTILITY RESTORER RF2, MITOCHONDRIAL"/>
    <property type="match status" value="1"/>
</dbReference>
<reference evidence="5" key="1">
    <citation type="submission" date="2024-06" db="EMBL/GenBank/DDBJ databases">
        <authorList>
            <person name="Ryan C."/>
        </authorList>
    </citation>
    <scope>NUCLEOTIDE SEQUENCE [LARGE SCALE GENOMIC DNA]</scope>
</reference>
<evidence type="ECO:0000313" key="3">
    <source>
        <dbReference type="EMBL" id="CAL5038708.1"/>
    </source>
</evidence>
<evidence type="ECO:0000313" key="4">
    <source>
        <dbReference type="EMBL" id="CAL5042663.1"/>
    </source>
</evidence>
<dbReference type="PANTHER" id="PTHR34938">
    <property type="entry name" value="PROTEIN FERTILITY RESTORER RF2, MITOCHONDRIAL"/>
    <property type="match status" value="1"/>
</dbReference>
<proteinExistence type="predicted"/>
<evidence type="ECO:0000313" key="5">
    <source>
        <dbReference type="Proteomes" id="UP001497457"/>
    </source>
</evidence>
<accession>A0ABC9DNP4</accession>
<name>A0ABC9DNP4_9POAL</name>
<reference evidence="4 5" key="2">
    <citation type="submission" date="2024-10" db="EMBL/GenBank/DDBJ databases">
        <authorList>
            <person name="Ryan C."/>
        </authorList>
    </citation>
    <scope>NUCLEOTIDE SEQUENCE [LARGE SCALE GENOMIC DNA]</scope>
</reference>
<organism evidence="4 5">
    <name type="scientific">Urochloa decumbens</name>
    <dbReference type="NCBI Taxonomy" id="240449"/>
    <lineage>
        <taxon>Eukaryota</taxon>
        <taxon>Viridiplantae</taxon>
        <taxon>Streptophyta</taxon>
        <taxon>Embryophyta</taxon>
        <taxon>Tracheophyta</taxon>
        <taxon>Spermatophyta</taxon>
        <taxon>Magnoliopsida</taxon>
        <taxon>Liliopsida</taxon>
        <taxon>Poales</taxon>
        <taxon>Poaceae</taxon>
        <taxon>PACMAD clade</taxon>
        <taxon>Panicoideae</taxon>
        <taxon>Panicodae</taxon>
        <taxon>Paniceae</taxon>
        <taxon>Melinidinae</taxon>
        <taxon>Urochloa</taxon>
    </lineage>
</organism>
<feature type="signal peptide" evidence="2">
    <location>
        <begin position="1"/>
        <end position="15"/>
    </location>
</feature>
<evidence type="ECO:0000256" key="2">
    <source>
        <dbReference type="SAM" id="SignalP"/>
    </source>
</evidence>
<dbReference type="InterPro" id="IPR040299">
    <property type="entry name" value="RF2K-like"/>
</dbReference>
<sequence>MSALMTCSLPQIVAASTATTLFAGRQHNELRQCSQIRRPQVNTISVPGKVSVETTLRGLRCYATQTQNLQRKSSTATIKRADPKGKVNGPKLDDGNGGFPPFRFGKGGGGGGGGGGGSNYFGGSFLFACVLLLDYLKEAEKNLLRQGHGSGDQASIGLAQ</sequence>
<dbReference type="AlphaFoldDB" id="A0ABC9DNP4"/>
<dbReference type="Proteomes" id="UP001497457">
    <property type="component" value="Chromosome 33rd"/>
</dbReference>